<reference evidence="1 2" key="1">
    <citation type="journal article" date="2013" name="Genome Announc.">
        <title>Draft Genome Sequence of Arcticibacter svalbardensis Strain MN12-7T, a Member of the Family Sphingobacteriaceae Isolated from an Arctic Soil Sample.</title>
        <authorList>
            <person name="Shivaji S."/>
            <person name="Ara S."/>
            <person name="Prasad S."/>
            <person name="Manasa B.P."/>
            <person name="Begum Z."/>
            <person name="Singh A."/>
            <person name="Kumar Pinnaka A."/>
        </authorList>
    </citation>
    <scope>NUCLEOTIDE SEQUENCE [LARGE SCALE GENOMIC DNA]</scope>
    <source>
        <strain evidence="1 2">MN12-7</strain>
    </source>
</reference>
<dbReference type="RefSeq" id="WP_016194751.1">
    <property type="nucleotide sequence ID" value="NZ_AQPN01000057.1"/>
</dbReference>
<dbReference type="EMBL" id="AQPN01000057">
    <property type="protein sequence ID" value="EOR95320.1"/>
    <property type="molecule type" value="Genomic_DNA"/>
</dbReference>
<dbReference type="Proteomes" id="UP000014174">
    <property type="component" value="Unassembled WGS sequence"/>
</dbReference>
<sequence>MKKRERTLFDFMDHQDKLGNYKDPLKTLDEHIDWEGFRELIRVVLLQ</sequence>
<dbReference type="AlphaFoldDB" id="R9GUX1"/>
<organism evidence="1 2">
    <name type="scientific">Arcticibacter svalbardensis MN12-7</name>
    <dbReference type="NCBI Taxonomy" id="1150600"/>
    <lineage>
        <taxon>Bacteria</taxon>
        <taxon>Pseudomonadati</taxon>
        <taxon>Bacteroidota</taxon>
        <taxon>Sphingobacteriia</taxon>
        <taxon>Sphingobacteriales</taxon>
        <taxon>Sphingobacteriaceae</taxon>
        <taxon>Arcticibacter</taxon>
    </lineage>
</organism>
<evidence type="ECO:0000313" key="2">
    <source>
        <dbReference type="Proteomes" id="UP000014174"/>
    </source>
</evidence>
<evidence type="ECO:0000313" key="1">
    <source>
        <dbReference type="EMBL" id="EOR95320.1"/>
    </source>
</evidence>
<keyword evidence="2" id="KW-1185">Reference proteome</keyword>
<proteinExistence type="predicted"/>
<name>R9GUX1_9SPHI</name>
<comment type="caution">
    <text evidence="1">The sequence shown here is derived from an EMBL/GenBank/DDBJ whole genome shotgun (WGS) entry which is preliminary data.</text>
</comment>
<accession>R9GUX1</accession>
<gene>
    <name evidence="1" type="ORF">ADIARSV_1515</name>
</gene>
<protein>
    <submittedName>
        <fullName evidence="1">Uncharacterized protein</fullName>
    </submittedName>
</protein>